<evidence type="ECO:0000256" key="2">
    <source>
        <dbReference type="ARBA" id="ARBA00023125"/>
    </source>
</evidence>
<name>A0A7W4V2F6_9MICO</name>
<dbReference type="Pfam" id="PF00440">
    <property type="entry name" value="TetR_N"/>
    <property type="match status" value="1"/>
</dbReference>
<feature type="domain" description="HTH tetR-type" evidence="5">
    <location>
        <begin position="11"/>
        <end position="71"/>
    </location>
</feature>
<dbReference type="Gene3D" id="1.10.357.10">
    <property type="entry name" value="Tetracycline Repressor, domain 2"/>
    <property type="match status" value="1"/>
</dbReference>
<reference evidence="6 7" key="1">
    <citation type="submission" date="2020-08" db="EMBL/GenBank/DDBJ databases">
        <title>Sequencing the genomes of 1000 actinobacteria strains.</title>
        <authorList>
            <person name="Klenk H.-P."/>
        </authorList>
    </citation>
    <scope>NUCLEOTIDE SEQUENCE [LARGE SCALE GENOMIC DNA]</scope>
    <source>
        <strain evidence="6 7">DSM 27099</strain>
    </source>
</reference>
<gene>
    <name evidence="6" type="ORF">FHX49_000621</name>
</gene>
<keyword evidence="3" id="KW-0804">Transcription</keyword>
<organism evidence="6 7">
    <name type="scientific">Microbacterium endophyticum</name>
    <dbReference type="NCBI Taxonomy" id="1526412"/>
    <lineage>
        <taxon>Bacteria</taxon>
        <taxon>Bacillati</taxon>
        <taxon>Actinomycetota</taxon>
        <taxon>Actinomycetes</taxon>
        <taxon>Micrococcales</taxon>
        <taxon>Microbacteriaceae</taxon>
        <taxon>Microbacterium</taxon>
    </lineage>
</organism>
<comment type="caution">
    <text evidence="6">The sequence shown here is derived from an EMBL/GenBank/DDBJ whole genome shotgun (WGS) entry which is preliminary data.</text>
</comment>
<dbReference type="AlphaFoldDB" id="A0A7W4V2F6"/>
<keyword evidence="2 4" id="KW-0238">DNA-binding</keyword>
<dbReference type="InterPro" id="IPR001647">
    <property type="entry name" value="HTH_TetR"/>
</dbReference>
<dbReference type="RefSeq" id="WP_165141869.1">
    <property type="nucleotide sequence ID" value="NZ_CP049255.1"/>
</dbReference>
<evidence type="ECO:0000256" key="4">
    <source>
        <dbReference type="PROSITE-ProRule" id="PRU00335"/>
    </source>
</evidence>
<evidence type="ECO:0000313" key="7">
    <source>
        <dbReference type="Proteomes" id="UP000529310"/>
    </source>
</evidence>
<dbReference type="PANTHER" id="PTHR30055:SF234">
    <property type="entry name" value="HTH-TYPE TRANSCRIPTIONAL REGULATOR BETI"/>
    <property type="match status" value="1"/>
</dbReference>
<accession>A0A7W4V2F6</accession>
<dbReference type="PROSITE" id="PS50977">
    <property type="entry name" value="HTH_TETR_2"/>
    <property type="match status" value="1"/>
</dbReference>
<evidence type="ECO:0000313" key="6">
    <source>
        <dbReference type="EMBL" id="MBB2975080.1"/>
    </source>
</evidence>
<dbReference type="GO" id="GO:0000976">
    <property type="term" value="F:transcription cis-regulatory region binding"/>
    <property type="evidence" value="ECO:0007669"/>
    <property type="project" value="TreeGrafter"/>
</dbReference>
<proteinExistence type="predicted"/>
<dbReference type="EMBL" id="JACHWQ010000001">
    <property type="protein sequence ID" value="MBB2975080.1"/>
    <property type="molecule type" value="Genomic_DNA"/>
</dbReference>
<dbReference type="GO" id="GO:0003700">
    <property type="term" value="F:DNA-binding transcription factor activity"/>
    <property type="evidence" value="ECO:0007669"/>
    <property type="project" value="TreeGrafter"/>
</dbReference>
<dbReference type="PRINTS" id="PR00455">
    <property type="entry name" value="HTHTETR"/>
</dbReference>
<dbReference type="PANTHER" id="PTHR30055">
    <property type="entry name" value="HTH-TYPE TRANSCRIPTIONAL REGULATOR RUTR"/>
    <property type="match status" value="1"/>
</dbReference>
<dbReference type="InterPro" id="IPR009057">
    <property type="entry name" value="Homeodomain-like_sf"/>
</dbReference>
<feature type="DNA-binding region" description="H-T-H motif" evidence="4">
    <location>
        <begin position="34"/>
        <end position="53"/>
    </location>
</feature>
<keyword evidence="1" id="KW-0805">Transcription regulation</keyword>
<protein>
    <submittedName>
        <fullName evidence="6">AcrR family transcriptional regulator</fullName>
    </submittedName>
</protein>
<dbReference type="PROSITE" id="PS01081">
    <property type="entry name" value="HTH_TETR_1"/>
    <property type="match status" value="1"/>
</dbReference>
<dbReference type="InterPro" id="IPR050109">
    <property type="entry name" value="HTH-type_TetR-like_transc_reg"/>
</dbReference>
<evidence type="ECO:0000259" key="5">
    <source>
        <dbReference type="PROSITE" id="PS50977"/>
    </source>
</evidence>
<evidence type="ECO:0000256" key="1">
    <source>
        <dbReference type="ARBA" id="ARBA00023015"/>
    </source>
</evidence>
<keyword evidence="7" id="KW-1185">Reference proteome</keyword>
<dbReference type="SUPFAM" id="SSF46689">
    <property type="entry name" value="Homeodomain-like"/>
    <property type="match status" value="1"/>
</dbReference>
<dbReference type="Proteomes" id="UP000529310">
    <property type="component" value="Unassembled WGS sequence"/>
</dbReference>
<sequence length="193" mass="20791">MTNSVRAKGKALTRARIVKAAIEAFSELGYRSTTMSHVADRAGIGRATLYLHFASKHDLADEIARSIEPRMIRVVRSLSSVALSEEGISKWVDSVITGLRSFGTVTGVVNDAIGHNPDLALSLMMSMRRASAGVLAELSARGWRGTIDSGALAVLLTATMQLGSSFFAGREKESTSVEEQEALVRLWLLVLTN</sequence>
<dbReference type="InterPro" id="IPR023772">
    <property type="entry name" value="DNA-bd_HTH_TetR-type_CS"/>
</dbReference>
<evidence type="ECO:0000256" key="3">
    <source>
        <dbReference type="ARBA" id="ARBA00023163"/>
    </source>
</evidence>